<gene>
    <name evidence="2" type="ORF">Tsubulata_012377</name>
</gene>
<sequence length="173" mass="19199">MSRILYESIINIYLQPTVKSQLHGQQVVMGDGADIGAEGTQRGSCYNTLCPAPAFILETSEIPLDYAFPQISQRGGDIYSTGFFVYKDKANGDWYLQVGTKGVGIGRWPQKMFGALADSASYIEWGGQVITPPNVPSPEMGSGHQLPLSLDEQKYRRNKRELQLSPKLLERKI</sequence>
<dbReference type="Pfam" id="PF03080">
    <property type="entry name" value="Neprosin"/>
    <property type="match status" value="1"/>
</dbReference>
<evidence type="ECO:0000259" key="1">
    <source>
        <dbReference type="PROSITE" id="PS52045"/>
    </source>
</evidence>
<dbReference type="OrthoDB" id="1858978at2759"/>
<dbReference type="InterPro" id="IPR004314">
    <property type="entry name" value="Neprosin"/>
</dbReference>
<dbReference type="PROSITE" id="PS52045">
    <property type="entry name" value="NEPROSIN_PEP_CD"/>
    <property type="match status" value="1"/>
</dbReference>
<feature type="domain" description="Neprosin PEP catalytic" evidence="1">
    <location>
        <begin position="1"/>
        <end position="173"/>
    </location>
</feature>
<accession>A0A9Q0FVU8</accession>
<evidence type="ECO:0000313" key="2">
    <source>
        <dbReference type="EMBL" id="KAJ4838493.1"/>
    </source>
</evidence>
<dbReference type="AlphaFoldDB" id="A0A9Q0FVU8"/>
<dbReference type="PANTHER" id="PTHR31589">
    <property type="entry name" value="PROTEIN, PUTATIVE (DUF239)-RELATED-RELATED"/>
    <property type="match status" value="1"/>
</dbReference>
<protein>
    <recommendedName>
        <fullName evidence="1">Neprosin PEP catalytic domain-containing protein</fullName>
    </recommendedName>
</protein>
<reference evidence="2" key="2">
    <citation type="journal article" date="2023" name="Plants (Basel)">
        <title>Annotation of the Turnera subulata (Passifloraceae) Draft Genome Reveals the S-Locus Evolved after the Divergence of Turneroideae from Passifloroideae in a Stepwise Manner.</title>
        <authorList>
            <person name="Henning P.M."/>
            <person name="Roalson E.H."/>
            <person name="Mir W."/>
            <person name="McCubbin A.G."/>
            <person name="Shore J.S."/>
        </authorList>
    </citation>
    <scope>NUCLEOTIDE SEQUENCE</scope>
    <source>
        <strain evidence="2">F60SS</strain>
    </source>
</reference>
<dbReference type="EMBL" id="JAKUCV010003539">
    <property type="protein sequence ID" value="KAJ4838493.1"/>
    <property type="molecule type" value="Genomic_DNA"/>
</dbReference>
<evidence type="ECO:0000313" key="3">
    <source>
        <dbReference type="Proteomes" id="UP001141552"/>
    </source>
</evidence>
<reference evidence="2" key="1">
    <citation type="submission" date="2022-02" db="EMBL/GenBank/DDBJ databases">
        <authorList>
            <person name="Henning P.M."/>
            <person name="McCubbin A.G."/>
            <person name="Shore J.S."/>
        </authorList>
    </citation>
    <scope>NUCLEOTIDE SEQUENCE</scope>
    <source>
        <strain evidence="2">F60SS</strain>
        <tissue evidence="2">Leaves</tissue>
    </source>
</reference>
<name>A0A9Q0FVU8_9ROSI</name>
<dbReference type="PANTHER" id="PTHR31589:SF223">
    <property type="entry name" value="PROTEIN, PUTATIVE (DUF239)-RELATED"/>
    <property type="match status" value="1"/>
</dbReference>
<proteinExistence type="predicted"/>
<comment type="caution">
    <text evidence="2">The sequence shown here is derived from an EMBL/GenBank/DDBJ whole genome shotgun (WGS) entry which is preliminary data.</text>
</comment>
<dbReference type="Proteomes" id="UP001141552">
    <property type="component" value="Unassembled WGS sequence"/>
</dbReference>
<dbReference type="InterPro" id="IPR053168">
    <property type="entry name" value="Glutamic_endopeptidase"/>
</dbReference>
<keyword evidence="3" id="KW-1185">Reference proteome</keyword>
<organism evidence="2 3">
    <name type="scientific">Turnera subulata</name>
    <dbReference type="NCBI Taxonomy" id="218843"/>
    <lineage>
        <taxon>Eukaryota</taxon>
        <taxon>Viridiplantae</taxon>
        <taxon>Streptophyta</taxon>
        <taxon>Embryophyta</taxon>
        <taxon>Tracheophyta</taxon>
        <taxon>Spermatophyta</taxon>
        <taxon>Magnoliopsida</taxon>
        <taxon>eudicotyledons</taxon>
        <taxon>Gunneridae</taxon>
        <taxon>Pentapetalae</taxon>
        <taxon>rosids</taxon>
        <taxon>fabids</taxon>
        <taxon>Malpighiales</taxon>
        <taxon>Passifloraceae</taxon>
        <taxon>Turnera</taxon>
    </lineage>
</organism>